<dbReference type="EMBL" id="JACHXU010000039">
    <property type="protein sequence ID" value="MBB3210478.1"/>
    <property type="molecule type" value="Genomic_DNA"/>
</dbReference>
<dbReference type="InterPro" id="IPR050595">
    <property type="entry name" value="Bact_response_regulator"/>
</dbReference>
<evidence type="ECO:0000313" key="5">
    <source>
        <dbReference type="EMBL" id="MBB3210478.1"/>
    </source>
</evidence>
<dbReference type="Gene3D" id="3.40.50.2300">
    <property type="match status" value="1"/>
</dbReference>
<name>A0A7W5E6H9_9BACT</name>
<dbReference type="AlphaFoldDB" id="A0A7W5E6H9"/>
<evidence type="ECO:0000313" key="6">
    <source>
        <dbReference type="Proteomes" id="UP000536179"/>
    </source>
</evidence>
<gene>
    <name evidence="5" type="ORF">FHS27_006325</name>
</gene>
<dbReference type="PANTHER" id="PTHR44591:SF14">
    <property type="entry name" value="PROTEIN PILG"/>
    <property type="match status" value="1"/>
</dbReference>
<dbReference type="PROSITE" id="PS50110">
    <property type="entry name" value="RESPONSE_REGULATORY"/>
    <property type="match status" value="1"/>
</dbReference>
<feature type="modified residue" description="4-aspartylphosphate" evidence="3">
    <location>
        <position position="173"/>
    </location>
</feature>
<evidence type="ECO:0000256" key="1">
    <source>
        <dbReference type="ARBA" id="ARBA00022553"/>
    </source>
</evidence>
<comment type="caution">
    <text evidence="5">The sequence shown here is derived from an EMBL/GenBank/DDBJ whole genome shotgun (WGS) entry which is preliminary data.</text>
</comment>
<evidence type="ECO:0000256" key="2">
    <source>
        <dbReference type="ARBA" id="ARBA00023012"/>
    </source>
</evidence>
<dbReference type="GO" id="GO:0000160">
    <property type="term" value="P:phosphorelay signal transduction system"/>
    <property type="evidence" value="ECO:0007669"/>
    <property type="project" value="UniProtKB-KW"/>
</dbReference>
<dbReference type="Pfam" id="PF00072">
    <property type="entry name" value="Response_reg"/>
    <property type="match status" value="1"/>
</dbReference>
<dbReference type="CDD" id="cd17546">
    <property type="entry name" value="REC_hyHK_CKI1_RcsC-like"/>
    <property type="match status" value="1"/>
</dbReference>
<organism evidence="5 6">
    <name type="scientific">Aporhodopirellula rubra</name>
    <dbReference type="NCBI Taxonomy" id="980271"/>
    <lineage>
        <taxon>Bacteria</taxon>
        <taxon>Pseudomonadati</taxon>
        <taxon>Planctomycetota</taxon>
        <taxon>Planctomycetia</taxon>
        <taxon>Pirellulales</taxon>
        <taxon>Pirellulaceae</taxon>
        <taxon>Aporhodopirellula</taxon>
    </lineage>
</organism>
<dbReference type="InterPro" id="IPR001789">
    <property type="entry name" value="Sig_transdc_resp-reg_receiver"/>
</dbReference>
<keyword evidence="2" id="KW-0902">Two-component regulatory system</keyword>
<dbReference type="SUPFAM" id="SSF52172">
    <property type="entry name" value="CheY-like"/>
    <property type="match status" value="1"/>
</dbReference>
<dbReference type="Proteomes" id="UP000536179">
    <property type="component" value="Unassembled WGS sequence"/>
</dbReference>
<feature type="domain" description="Response regulatory" evidence="4">
    <location>
        <begin position="123"/>
        <end position="240"/>
    </location>
</feature>
<keyword evidence="1 3" id="KW-0597">Phosphoprotein</keyword>
<reference evidence="5 6" key="1">
    <citation type="submission" date="2020-08" db="EMBL/GenBank/DDBJ databases">
        <title>Genomic Encyclopedia of Type Strains, Phase III (KMG-III): the genomes of soil and plant-associated and newly described type strains.</title>
        <authorList>
            <person name="Whitman W."/>
        </authorList>
    </citation>
    <scope>NUCLEOTIDE SEQUENCE [LARGE SCALE GENOMIC DNA]</scope>
    <source>
        <strain evidence="5 6">CECT 8075</strain>
    </source>
</reference>
<keyword evidence="6" id="KW-1185">Reference proteome</keyword>
<dbReference type="SMART" id="SM00448">
    <property type="entry name" value="REC"/>
    <property type="match status" value="1"/>
</dbReference>
<accession>A0A7W5E6H9</accession>
<protein>
    <submittedName>
        <fullName evidence="5">CheY-like chemotaxis protein</fullName>
    </submittedName>
</protein>
<evidence type="ECO:0000259" key="4">
    <source>
        <dbReference type="PROSITE" id="PS50110"/>
    </source>
</evidence>
<evidence type="ECO:0000256" key="3">
    <source>
        <dbReference type="PROSITE-ProRule" id="PRU00169"/>
    </source>
</evidence>
<proteinExistence type="predicted"/>
<sequence>MSREILKFVAPPRERLPPKDIRVIRHELQDDAELACFQAKSAADTRVHDLRNQVNRAMLKLQLAGKYFAAGRTEKGLVNMSEGMAELGAIDQDLTQQQKKPAGKFSLAEAKATFTIDNPKARRVLLVDDDANERTLMASYLKQCGLEVEEATDGLKALYALTKPTLPDVVLMDMNMPNLDGPETVKRIRQCSAHRSVPVFAVTGQPIEETGLSISDNGVTGWFQKPVQVDAIVEAIYGCVAV</sequence>
<dbReference type="InterPro" id="IPR011006">
    <property type="entry name" value="CheY-like_superfamily"/>
</dbReference>
<dbReference type="PANTHER" id="PTHR44591">
    <property type="entry name" value="STRESS RESPONSE REGULATOR PROTEIN 1"/>
    <property type="match status" value="1"/>
</dbReference>